<evidence type="ECO:0000256" key="1">
    <source>
        <dbReference type="SAM" id="MobiDB-lite"/>
    </source>
</evidence>
<feature type="compositionally biased region" description="Polar residues" evidence="1">
    <location>
        <begin position="120"/>
        <end position="136"/>
    </location>
</feature>
<feature type="region of interest" description="Disordered" evidence="1">
    <location>
        <begin position="107"/>
        <end position="153"/>
    </location>
</feature>
<keyword evidence="3" id="KW-1185">Reference proteome</keyword>
<protein>
    <submittedName>
        <fullName evidence="2">Uncharacterized protein</fullName>
    </submittedName>
</protein>
<dbReference type="Proteomes" id="UP000228985">
    <property type="component" value="Segment"/>
</dbReference>
<evidence type="ECO:0000313" key="3">
    <source>
        <dbReference type="Proteomes" id="UP000228985"/>
    </source>
</evidence>
<dbReference type="EMBL" id="MF975637">
    <property type="protein sequence ID" value="ATN93686.1"/>
    <property type="molecule type" value="Genomic_DNA"/>
</dbReference>
<gene>
    <name evidence="2" type="ORF">SEA_SCAP1_37</name>
</gene>
<sequence length="230" mass="25488">MDEFPSNSIEPSGQTPKVRRPAPTDGPEVPSPVTQGEKKVIRKIATGKDAIRRKKTLGSRIREALGMSDGRGVVESVIVDILAPAVKDMIADAVIGATERAIFGEARHSTRRTSSHRGPVSSTSHISYNRYATTPRETAGPRTMSSRGRSSHDFGEIELNTRAQAEAVIAQMDEFVDRYKSCSVSDLYQMVDLESEYTDEKWGWYDLHGADVRRTRQGSYVLILPRPEPI</sequence>
<feature type="compositionally biased region" description="Polar residues" evidence="1">
    <location>
        <begin position="1"/>
        <end position="15"/>
    </location>
</feature>
<reference evidence="2 3" key="1">
    <citation type="submission" date="2017-09" db="EMBL/GenBank/DDBJ databases">
        <authorList>
            <person name="Ehlers B."/>
            <person name="Leendertz F.H."/>
        </authorList>
    </citation>
    <scope>NUCLEOTIDE SEQUENCE [LARGE SCALE GENOMIC DNA]</scope>
</reference>
<name>A0A2D1GNQ8_9CAUD</name>
<dbReference type="OrthoDB" id="8574at10239"/>
<proteinExistence type="predicted"/>
<evidence type="ECO:0000313" key="2">
    <source>
        <dbReference type="EMBL" id="ATN93686.1"/>
    </source>
</evidence>
<feature type="region of interest" description="Disordered" evidence="1">
    <location>
        <begin position="1"/>
        <end position="39"/>
    </location>
</feature>
<organism evidence="2 3">
    <name type="scientific">Streptomyces phage Scap1</name>
    <dbReference type="NCBI Taxonomy" id="2041354"/>
    <lineage>
        <taxon>Viruses</taxon>
        <taxon>Duplodnaviria</taxon>
        <taxon>Heunggongvirae</taxon>
        <taxon>Uroviricota</taxon>
        <taxon>Caudoviricetes</taxon>
        <taxon>Scapunavirus</taxon>
        <taxon>Scapunavirus scap1</taxon>
    </lineage>
</organism>
<accession>A0A2D1GNQ8</accession>